<reference evidence="1 2" key="1">
    <citation type="submission" date="2014-04" db="EMBL/GenBank/DDBJ databases">
        <authorList>
            <consortium name="DOE Joint Genome Institute"/>
            <person name="Kuo A."/>
            <person name="Martino E."/>
            <person name="Perotto S."/>
            <person name="Kohler A."/>
            <person name="Nagy L.G."/>
            <person name="Floudas D."/>
            <person name="Copeland A."/>
            <person name="Barry K.W."/>
            <person name="Cichocki N."/>
            <person name="Veneault-Fourrey C."/>
            <person name="LaButti K."/>
            <person name="Lindquist E.A."/>
            <person name="Lipzen A."/>
            <person name="Lundell T."/>
            <person name="Morin E."/>
            <person name="Murat C."/>
            <person name="Sun H."/>
            <person name="Tunlid A."/>
            <person name="Henrissat B."/>
            <person name="Grigoriev I.V."/>
            <person name="Hibbett D.S."/>
            <person name="Martin F."/>
            <person name="Nordberg H.P."/>
            <person name="Cantor M.N."/>
            <person name="Hua S.X."/>
        </authorList>
    </citation>
    <scope>NUCLEOTIDE SEQUENCE [LARGE SCALE GENOMIC DNA]</scope>
    <source>
        <strain evidence="1 2">Zn</strain>
    </source>
</reference>
<dbReference type="HOGENOM" id="CLU_1441449_0_0_1"/>
<dbReference type="SUPFAM" id="SSF51182">
    <property type="entry name" value="RmlC-like cupins"/>
    <property type="match status" value="1"/>
</dbReference>
<protein>
    <recommendedName>
        <fullName evidence="3">Cupin 2 conserved barrel domain-containing protein</fullName>
    </recommendedName>
</protein>
<dbReference type="Gene3D" id="2.60.120.10">
    <property type="entry name" value="Jelly Rolls"/>
    <property type="match status" value="1"/>
</dbReference>
<dbReference type="OrthoDB" id="504210at2759"/>
<dbReference type="EMBL" id="KN832872">
    <property type="protein sequence ID" value="KIN05067.1"/>
    <property type="molecule type" value="Genomic_DNA"/>
</dbReference>
<keyword evidence="2" id="KW-1185">Reference proteome</keyword>
<gene>
    <name evidence="1" type="ORF">OIDMADRAFT_25667</name>
</gene>
<evidence type="ECO:0000313" key="1">
    <source>
        <dbReference type="EMBL" id="KIN05067.1"/>
    </source>
</evidence>
<name>A0A0C3HS36_OIDMZ</name>
<organism evidence="1 2">
    <name type="scientific">Oidiodendron maius (strain Zn)</name>
    <dbReference type="NCBI Taxonomy" id="913774"/>
    <lineage>
        <taxon>Eukaryota</taxon>
        <taxon>Fungi</taxon>
        <taxon>Dikarya</taxon>
        <taxon>Ascomycota</taxon>
        <taxon>Pezizomycotina</taxon>
        <taxon>Leotiomycetes</taxon>
        <taxon>Leotiomycetes incertae sedis</taxon>
        <taxon>Myxotrichaceae</taxon>
        <taxon>Oidiodendron</taxon>
    </lineage>
</organism>
<dbReference type="InterPro" id="IPR011051">
    <property type="entry name" value="RmlC_Cupin_sf"/>
</dbReference>
<evidence type="ECO:0000313" key="2">
    <source>
        <dbReference type="Proteomes" id="UP000054321"/>
    </source>
</evidence>
<sequence>MSKRTNTSSLSSITYKSDTTFSFTSLTPAALPHTTFDVQFHFSPCATFDSLPHFHTHYTEYLYVSLGSIQLTLDGISSTITPSSGEIPIPAWTPHRWEVLGGTETIVLERTVPRDGCKEAFFRNFVCLINDYGSIPKVPMLQAFRVFAEWDNYPAPEGNWARQNARGDGGANEYAGEDWWLGGLQGPV</sequence>
<proteinExistence type="predicted"/>
<reference evidence="2" key="2">
    <citation type="submission" date="2015-01" db="EMBL/GenBank/DDBJ databases">
        <title>Evolutionary Origins and Diversification of the Mycorrhizal Mutualists.</title>
        <authorList>
            <consortium name="DOE Joint Genome Institute"/>
            <consortium name="Mycorrhizal Genomics Consortium"/>
            <person name="Kohler A."/>
            <person name="Kuo A."/>
            <person name="Nagy L.G."/>
            <person name="Floudas D."/>
            <person name="Copeland A."/>
            <person name="Barry K.W."/>
            <person name="Cichocki N."/>
            <person name="Veneault-Fourrey C."/>
            <person name="LaButti K."/>
            <person name="Lindquist E.A."/>
            <person name="Lipzen A."/>
            <person name="Lundell T."/>
            <person name="Morin E."/>
            <person name="Murat C."/>
            <person name="Riley R."/>
            <person name="Ohm R."/>
            <person name="Sun H."/>
            <person name="Tunlid A."/>
            <person name="Henrissat B."/>
            <person name="Grigoriev I.V."/>
            <person name="Hibbett D.S."/>
            <person name="Martin F."/>
        </authorList>
    </citation>
    <scope>NUCLEOTIDE SEQUENCE [LARGE SCALE GENOMIC DNA]</scope>
    <source>
        <strain evidence="2">Zn</strain>
    </source>
</reference>
<dbReference type="Proteomes" id="UP000054321">
    <property type="component" value="Unassembled WGS sequence"/>
</dbReference>
<evidence type="ECO:0008006" key="3">
    <source>
        <dbReference type="Google" id="ProtNLM"/>
    </source>
</evidence>
<dbReference type="InParanoid" id="A0A0C3HS36"/>
<dbReference type="InterPro" id="IPR014710">
    <property type="entry name" value="RmlC-like_jellyroll"/>
</dbReference>
<dbReference type="CDD" id="cd02208">
    <property type="entry name" value="cupin_RmlC-like"/>
    <property type="match status" value="1"/>
</dbReference>
<dbReference type="AlphaFoldDB" id="A0A0C3HS36"/>
<accession>A0A0C3HS36</accession>